<accession>A0AAV8QBT3</accession>
<name>A0AAV8QBT3_ENSVE</name>
<reference evidence="2 3" key="1">
    <citation type="submission" date="2022-12" db="EMBL/GenBank/DDBJ databases">
        <title>Chromosome-scale assembly of the Ensete ventricosum genome.</title>
        <authorList>
            <person name="Dussert Y."/>
            <person name="Stocks J."/>
            <person name="Wendawek A."/>
            <person name="Woldeyes F."/>
            <person name="Nichols R.A."/>
            <person name="Borrell J.S."/>
        </authorList>
    </citation>
    <scope>NUCLEOTIDE SEQUENCE [LARGE SCALE GENOMIC DNA]</scope>
    <source>
        <strain evidence="3">cv. Maze</strain>
        <tissue evidence="2">Seeds</tissue>
    </source>
</reference>
<comment type="caution">
    <text evidence="2">The sequence shown here is derived from an EMBL/GenBank/DDBJ whole genome shotgun (WGS) entry which is preliminary data.</text>
</comment>
<evidence type="ECO:0000313" key="3">
    <source>
        <dbReference type="Proteomes" id="UP001222027"/>
    </source>
</evidence>
<sequence length="125" mass="13558">MLSVRGNLPNIIPSLPWPKLLHPSSTCQEMACCSWSVVARGVLVSPSVSPRTKAPTDEPPKEWSQSAFGGREMERRSVFSGRAQRVPSLALPLSSYRSGVRHLGVVFFAAVAVRESDGQKGSVPR</sequence>
<protein>
    <submittedName>
        <fullName evidence="2">Uncharacterized protein</fullName>
    </submittedName>
</protein>
<gene>
    <name evidence="2" type="ORF">OPV22_029655</name>
</gene>
<proteinExistence type="predicted"/>
<organism evidence="2 3">
    <name type="scientific">Ensete ventricosum</name>
    <name type="common">Abyssinian banana</name>
    <name type="synonym">Musa ensete</name>
    <dbReference type="NCBI Taxonomy" id="4639"/>
    <lineage>
        <taxon>Eukaryota</taxon>
        <taxon>Viridiplantae</taxon>
        <taxon>Streptophyta</taxon>
        <taxon>Embryophyta</taxon>
        <taxon>Tracheophyta</taxon>
        <taxon>Spermatophyta</taxon>
        <taxon>Magnoliopsida</taxon>
        <taxon>Liliopsida</taxon>
        <taxon>Zingiberales</taxon>
        <taxon>Musaceae</taxon>
        <taxon>Ensete</taxon>
    </lineage>
</organism>
<feature type="region of interest" description="Disordered" evidence="1">
    <location>
        <begin position="47"/>
        <end position="68"/>
    </location>
</feature>
<evidence type="ECO:0000313" key="2">
    <source>
        <dbReference type="EMBL" id="KAJ8467103.1"/>
    </source>
</evidence>
<dbReference type="EMBL" id="JAQQAF010000008">
    <property type="protein sequence ID" value="KAJ8467103.1"/>
    <property type="molecule type" value="Genomic_DNA"/>
</dbReference>
<evidence type="ECO:0000256" key="1">
    <source>
        <dbReference type="SAM" id="MobiDB-lite"/>
    </source>
</evidence>
<dbReference type="AlphaFoldDB" id="A0AAV8QBT3"/>
<keyword evidence="3" id="KW-1185">Reference proteome</keyword>
<dbReference type="Proteomes" id="UP001222027">
    <property type="component" value="Unassembled WGS sequence"/>
</dbReference>